<dbReference type="RefSeq" id="WP_191726019.1">
    <property type="nucleotide sequence ID" value="NZ_JACSPY010000005.1"/>
</dbReference>
<feature type="transmembrane region" description="Helical" evidence="2">
    <location>
        <begin position="1028"/>
        <end position="1049"/>
    </location>
</feature>
<dbReference type="Gene3D" id="3.30.70.1430">
    <property type="entry name" value="Multidrug efflux transporter AcrB pore domain"/>
    <property type="match status" value="2"/>
</dbReference>
<dbReference type="InterPro" id="IPR027463">
    <property type="entry name" value="AcrB_DN_DC_subdom"/>
</dbReference>
<proteinExistence type="predicted"/>
<reference evidence="3 4" key="1">
    <citation type="submission" date="2020-08" db="EMBL/GenBank/DDBJ databases">
        <title>A Genomic Blueprint of the Chicken Gut Microbiome.</title>
        <authorList>
            <person name="Gilroy R."/>
            <person name="Ravi A."/>
            <person name="Getino M."/>
            <person name="Pursley I."/>
            <person name="Horton D.L."/>
            <person name="Alikhan N.-F."/>
            <person name="Baker D."/>
            <person name="Gharbi K."/>
            <person name="Hall N."/>
            <person name="Watson M."/>
            <person name="Adriaenssens E.M."/>
            <person name="Foster-Nyarko E."/>
            <person name="Jarju S."/>
            <person name="Secka A."/>
            <person name="Antonio M."/>
            <person name="Oren A."/>
            <person name="Chaudhuri R."/>
            <person name="La Ragione R.M."/>
            <person name="Hildebrand F."/>
            <person name="Pallen M.J."/>
        </authorList>
    </citation>
    <scope>NUCLEOTIDE SEQUENCE [LARGE SCALE GENOMIC DNA]</scope>
    <source>
        <strain evidence="3 4">Re57</strain>
    </source>
</reference>
<protein>
    <submittedName>
        <fullName evidence="3">Efflux RND transporter permease subunit</fullName>
    </submittedName>
</protein>
<dbReference type="SUPFAM" id="SSF82714">
    <property type="entry name" value="Multidrug efflux transporter AcrB TolC docking domain, DN and DC subdomains"/>
    <property type="match status" value="2"/>
</dbReference>
<dbReference type="PANTHER" id="PTHR32063">
    <property type="match status" value="1"/>
</dbReference>
<feature type="region of interest" description="Disordered" evidence="1">
    <location>
        <begin position="854"/>
        <end position="892"/>
    </location>
</feature>
<feature type="transmembrane region" description="Helical" evidence="2">
    <location>
        <begin position="460"/>
        <end position="487"/>
    </location>
</feature>
<organism evidence="3 4">
    <name type="scientific">Brevibacterium gallinarum</name>
    <dbReference type="NCBI Taxonomy" id="2762220"/>
    <lineage>
        <taxon>Bacteria</taxon>
        <taxon>Bacillati</taxon>
        <taxon>Actinomycetota</taxon>
        <taxon>Actinomycetes</taxon>
        <taxon>Micrococcales</taxon>
        <taxon>Brevibacteriaceae</taxon>
        <taxon>Brevibacterium</taxon>
    </lineage>
</organism>
<name>A0ABR8WUG7_9MICO</name>
<feature type="transmembrane region" description="Helical" evidence="2">
    <location>
        <begin position="360"/>
        <end position="378"/>
    </location>
</feature>
<keyword evidence="2" id="KW-0812">Transmembrane</keyword>
<evidence type="ECO:0000313" key="4">
    <source>
        <dbReference type="Proteomes" id="UP000651517"/>
    </source>
</evidence>
<dbReference type="Pfam" id="PF00873">
    <property type="entry name" value="ACR_tran"/>
    <property type="match status" value="3"/>
</dbReference>
<feature type="transmembrane region" description="Helical" evidence="2">
    <location>
        <begin position="1070"/>
        <end position="1089"/>
    </location>
</feature>
<keyword evidence="4" id="KW-1185">Reference proteome</keyword>
<feature type="compositionally biased region" description="Low complexity" evidence="1">
    <location>
        <begin position="869"/>
        <end position="880"/>
    </location>
</feature>
<dbReference type="EMBL" id="JACSPY010000005">
    <property type="protein sequence ID" value="MBD8020572.1"/>
    <property type="molecule type" value="Genomic_DNA"/>
</dbReference>
<feature type="transmembrane region" description="Helical" evidence="2">
    <location>
        <begin position="996"/>
        <end position="1016"/>
    </location>
</feature>
<dbReference type="Proteomes" id="UP000651517">
    <property type="component" value="Unassembled WGS sequence"/>
</dbReference>
<feature type="transmembrane region" description="Helical" evidence="2">
    <location>
        <begin position="384"/>
        <end position="407"/>
    </location>
</feature>
<sequence>MNLLTRVSLRNRALIALISVIAIGFGLIATAQMKKELFPDLQMPQAFVTTSYDGASPEAVEKEVTEPLEAALNNVAEVEKVSSVSMAGSSQVIVETKYGTSSDEIVRQLQRAVSQAQPQLPDGSEPEVFSASTADIPIAMLTVTGSDDPEALAQELDDVAVPELKRIDGVRAVDVTGAPVKEVSIEADEDKLEDEGLSPDALAGILQANGIPTSAGDLVDEGKTTPVSVGARLTSVDEIANLALPGKDEPVLLKDVATVELREADSQSISRTNGEPALSLTVMKKPDGNIVEISDAVAEKLPQLKERMSENVEFHTVFDQAPFIKQSIDDLVNEGIFGLIFAVIVILVFLLSVRATIITAISIPLSLLVTLLSLWLTGYSLNMLTLAALTISIGRVVDDSIVVIEAIRRRHAQGGTKFTSIMGAVSEVAGAITASTLTTMAVFVPMIFVSGQTGEMFRPFALTAAIALASSLLVALTIVPVLAYWFLRARETRVKLTRAQKQQIRADRKANLRQWKDERRAARKRPVSIEAPAGRRATSELPIVGESASTAAGGTAAASTAAGGTAATTASGTANGTEPGSEVDELAALRSPVTRLQKTYVPFISASTKHPVITLIIAVLVLAGTVFMIPQLKTELFPDTGQDFLQVEQSFEAGSSLEESGEQAAIVEDVFEKYDEIESYQLSIGDNSMGGDAAAGTHLLNLKPGTSIKDLSAKLEKDFEDLDGAGELAIQSEGGGMSSDIEVSVTGSDNDKLATASEDIADAVRDLDEVQSVTTDLEATQPTLEVDIDRKKAAEEGLDEATVGQVVQRAMNGQQIGNVVIDNLGHRVVLHADDVSTVGELEDLEIPVAAQAAGGAGAGGAGQDGAGDMGQDTGAGMMPGAPDPAPVPEPETETVKLSEIAEVNRTETPAEIRHTEGQRSVTVTITPAGNDLGAASQAVQKAAADVDTPQGVTVDFGGATAEQQEAFTQMGLALLAAILITFVILVATFKSLLQPLILLVSIPFAATGSIGLSLLTDTPLGMTSMVGLLMLVGIVVTNAIVLIDLINHFRRHGVELRAAIIHGARLRYRPILMTAAATIFALVPMALGISGEGMLISKPLAIVVIGGLVSSTLLTLILVPVLYLLLESVKERRSERRTIKDMTRAEVIDQAEAEAEQKKAGSTAAGSTAAGEAAGEARADTPVDASADAPAASATTDAEVTRTSGTDGSVSTDDTSGSGETGASGAGEKPE</sequence>
<keyword evidence="2" id="KW-1133">Transmembrane helix</keyword>
<dbReference type="InterPro" id="IPR001036">
    <property type="entry name" value="Acrflvin-R"/>
</dbReference>
<feature type="transmembrane region" description="Helical" evidence="2">
    <location>
        <begin position="335"/>
        <end position="353"/>
    </location>
</feature>
<gene>
    <name evidence="3" type="ORF">H9634_07250</name>
</gene>
<feature type="transmembrane region" description="Helical" evidence="2">
    <location>
        <begin position="612"/>
        <end position="632"/>
    </location>
</feature>
<accession>A0ABR8WUG7</accession>
<dbReference type="PANTHER" id="PTHR32063:SF0">
    <property type="entry name" value="SWARMING MOTILITY PROTEIN SWRC"/>
    <property type="match status" value="1"/>
</dbReference>
<dbReference type="SUPFAM" id="SSF82693">
    <property type="entry name" value="Multidrug efflux transporter AcrB pore domain, PN1, PN2, PC1 and PC2 subdomains"/>
    <property type="match status" value="2"/>
</dbReference>
<evidence type="ECO:0000256" key="2">
    <source>
        <dbReference type="SAM" id="Phobius"/>
    </source>
</evidence>
<feature type="transmembrane region" description="Helical" evidence="2">
    <location>
        <begin position="970"/>
        <end position="989"/>
    </location>
</feature>
<feature type="transmembrane region" description="Helical" evidence="2">
    <location>
        <begin position="428"/>
        <end position="448"/>
    </location>
</feature>
<dbReference type="SUPFAM" id="SSF82866">
    <property type="entry name" value="Multidrug efflux transporter AcrB transmembrane domain"/>
    <property type="match status" value="2"/>
</dbReference>
<evidence type="ECO:0000313" key="3">
    <source>
        <dbReference type="EMBL" id="MBD8020572.1"/>
    </source>
</evidence>
<dbReference type="Gene3D" id="3.30.70.1320">
    <property type="entry name" value="Multidrug efflux transporter AcrB pore domain like"/>
    <property type="match status" value="1"/>
</dbReference>
<keyword evidence="2" id="KW-0472">Membrane</keyword>
<comment type="caution">
    <text evidence="3">The sequence shown here is derived from an EMBL/GenBank/DDBJ whole genome shotgun (WGS) entry which is preliminary data.</text>
</comment>
<feature type="transmembrane region" description="Helical" evidence="2">
    <location>
        <begin position="1101"/>
        <end position="1126"/>
    </location>
</feature>
<dbReference type="Gene3D" id="3.30.70.1440">
    <property type="entry name" value="Multidrug efflux transporter AcrB pore domain"/>
    <property type="match status" value="2"/>
</dbReference>
<dbReference type="PRINTS" id="PR00702">
    <property type="entry name" value="ACRIFLAVINRP"/>
</dbReference>
<feature type="compositionally biased region" description="Low complexity" evidence="1">
    <location>
        <begin position="1182"/>
        <end position="1218"/>
    </location>
</feature>
<evidence type="ECO:0000256" key="1">
    <source>
        <dbReference type="SAM" id="MobiDB-lite"/>
    </source>
</evidence>
<feature type="compositionally biased region" description="Low complexity" evidence="1">
    <location>
        <begin position="1160"/>
        <end position="1174"/>
    </location>
</feature>
<feature type="compositionally biased region" description="Basic and acidic residues" evidence="1">
    <location>
        <begin position="507"/>
        <end position="520"/>
    </location>
</feature>
<dbReference type="Gene3D" id="3.30.2090.10">
    <property type="entry name" value="Multidrug efflux transporter AcrB TolC docking domain, DN and DC subdomains"/>
    <property type="match status" value="3"/>
</dbReference>
<feature type="region of interest" description="Disordered" evidence="1">
    <location>
        <begin position="1153"/>
        <end position="1231"/>
    </location>
</feature>
<dbReference type="Gene3D" id="1.20.1640.10">
    <property type="entry name" value="Multidrug efflux transporter AcrB transmembrane domain"/>
    <property type="match status" value="3"/>
</dbReference>
<feature type="transmembrane region" description="Helical" evidence="2">
    <location>
        <begin position="12"/>
        <end position="33"/>
    </location>
</feature>
<feature type="compositionally biased region" description="Gly residues" evidence="1">
    <location>
        <begin position="854"/>
        <end position="868"/>
    </location>
</feature>
<feature type="region of interest" description="Disordered" evidence="1">
    <location>
        <begin position="507"/>
        <end position="531"/>
    </location>
</feature>